<dbReference type="AlphaFoldDB" id="A0A327QTF2"/>
<dbReference type="Gene3D" id="3.90.70.10">
    <property type="entry name" value="Cysteine proteinases"/>
    <property type="match status" value="1"/>
</dbReference>
<keyword evidence="1" id="KW-0732">Signal</keyword>
<keyword evidence="3" id="KW-1185">Reference proteome</keyword>
<dbReference type="EMBL" id="QLLL01000004">
    <property type="protein sequence ID" value="RAJ05037.1"/>
    <property type="molecule type" value="Genomic_DNA"/>
</dbReference>
<dbReference type="Proteomes" id="UP000249547">
    <property type="component" value="Unassembled WGS sequence"/>
</dbReference>
<dbReference type="InterPro" id="IPR022118">
    <property type="entry name" value="Peptidase_C70_AvrRpt2"/>
</dbReference>
<feature type="chain" id="PRO_5016438942" evidence="1">
    <location>
        <begin position="22"/>
        <end position="216"/>
    </location>
</feature>
<evidence type="ECO:0000256" key="1">
    <source>
        <dbReference type="SAM" id="SignalP"/>
    </source>
</evidence>
<dbReference type="Pfam" id="PF12385">
    <property type="entry name" value="Peptidase_C70"/>
    <property type="match status" value="1"/>
</dbReference>
<proteinExistence type="predicted"/>
<dbReference type="RefSeq" id="WP_111597666.1">
    <property type="nucleotide sequence ID" value="NZ_QLLL01000004.1"/>
</dbReference>
<keyword evidence="2" id="KW-0645">Protease</keyword>
<keyword evidence="2" id="KW-0378">Hydrolase</keyword>
<comment type="caution">
    <text evidence="2">The sequence shown here is derived from an EMBL/GenBank/DDBJ whole genome shotgun (WGS) entry which is preliminary data.</text>
</comment>
<gene>
    <name evidence="2" type="ORF">LX64_02191</name>
</gene>
<dbReference type="OrthoDB" id="667284at2"/>
<protein>
    <submittedName>
        <fullName evidence="2">Papain like cysteine protease AvrRpt2</fullName>
    </submittedName>
</protein>
<name>A0A327QTF2_9BACT</name>
<reference evidence="2 3" key="1">
    <citation type="submission" date="2018-06" db="EMBL/GenBank/DDBJ databases">
        <title>Genomic Encyclopedia of Archaeal and Bacterial Type Strains, Phase II (KMG-II): from individual species to whole genera.</title>
        <authorList>
            <person name="Goeker M."/>
        </authorList>
    </citation>
    <scope>NUCLEOTIDE SEQUENCE [LARGE SCALE GENOMIC DNA]</scope>
    <source>
        <strain evidence="2 3">DSM 23857</strain>
    </source>
</reference>
<evidence type="ECO:0000313" key="3">
    <source>
        <dbReference type="Proteomes" id="UP000249547"/>
    </source>
</evidence>
<evidence type="ECO:0000313" key="2">
    <source>
        <dbReference type="EMBL" id="RAJ05037.1"/>
    </source>
</evidence>
<dbReference type="GO" id="GO:0008233">
    <property type="term" value="F:peptidase activity"/>
    <property type="evidence" value="ECO:0007669"/>
    <property type="project" value="UniProtKB-KW"/>
</dbReference>
<dbReference type="GO" id="GO:0006508">
    <property type="term" value="P:proteolysis"/>
    <property type="evidence" value="ECO:0007669"/>
    <property type="project" value="UniProtKB-KW"/>
</dbReference>
<sequence>MKKLLVWLGCACILLSTNLHAQTSCQQLGQNYFSCGVPSAEFQAMQANAVNGGRQQQSNWCWAACIQMVLNYHGLYVLQSSIVERIFISPFANEPADEQKMLRALSGWAPDANGRYSAIHAQGGVTTVNEIVTGLSGKWPLIVGLNNPNGGVGHAYVLTAIYYSNVYDNYGNIIGYQPDKVVLRDPWPTNQSRQEWDWNTFQSRCFMALKVWVTRS</sequence>
<accession>A0A327QTF2</accession>
<feature type="signal peptide" evidence="1">
    <location>
        <begin position="1"/>
        <end position="21"/>
    </location>
</feature>
<organism evidence="2 3">
    <name type="scientific">Chitinophaga skermanii</name>
    <dbReference type="NCBI Taxonomy" id="331697"/>
    <lineage>
        <taxon>Bacteria</taxon>
        <taxon>Pseudomonadati</taxon>
        <taxon>Bacteroidota</taxon>
        <taxon>Chitinophagia</taxon>
        <taxon>Chitinophagales</taxon>
        <taxon>Chitinophagaceae</taxon>
        <taxon>Chitinophaga</taxon>
    </lineage>
</organism>